<dbReference type="Gene3D" id="2.30.30.290">
    <property type="entry name" value="YopX-like domains"/>
    <property type="match status" value="1"/>
</dbReference>
<keyword evidence="3" id="KW-1185">Reference proteome</keyword>
<name>A0A1M7U3H7_9FIRM</name>
<reference evidence="3" key="1">
    <citation type="submission" date="2016-12" db="EMBL/GenBank/DDBJ databases">
        <authorList>
            <person name="Varghese N."/>
            <person name="Submissions S."/>
        </authorList>
    </citation>
    <scope>NUCLEOTIDE SEQUENCE [LARGE SCALE GENOMIC DNA]</scope>
    <source>
        <strain evidence="3">DSM 11544</strain>
    </source>
</reference>
<dbReference type="Pfam" id="PF09643">
    <property type="entry name" value="YopX"/>
    <property type="match status" value="1"/>
</dbReference>
<dbReference type="STRING" id="1121395.SAMN02745215_02883"/>
<proteinExistence type="predicted"/>
<organism evidence="2 3">
    <name type="scientific">Desulfitobacterium chlororespirans DSM 11544</name>
    <dbReference type="NCBI Taxonomy" id="1121395"/>
    <lineage>
        <taxon>Bacteria</taxon>
        <taxon>Bacillati</taxon>
        <taxon>Bacillota</taxon>
        <taxon>Clostridia</taxon>
        <taxon>Eubacteriales</taxon>
        <taxon>Desulfitobacteriaceae</taxon>
        <taxon>Desulfitobacterium</taxon>
    </lineage>
</organism>
<dbReference type="InterPro" id="IPR019096">
    <property type="entry name" value="YopX_protein"/>
</dbReference>
<feature type="domain" description="YopX protein" evidence="1">
    <location>
        <begin position="40"/>
        <end position="122"/>
    </location>
</feature>
<sequence>MKREIKFRGERVDNDEFVYGYLTKMWGLLHIVDLNNENLAYTVIPETVCQFTGLHDKNGVEIYEGDIVRHNGNLESLIEFDAEDAGFKSKNKYFGKLHPSKEFFKDHVEAIGNIYQHPHLLEGAGHD</sequence>
<dbReference type="EMBL" id="FRDN01000009">
    <property type="protein sequence ID" value="SHN77420.1"/>
    <property type="molecule type" value="Genomic_DNA"/>
</dbReference>
<protein>
    <submittedName>
        <fullName evidence="2">Phage uncharacterized protein TIGR01671</fullName>
    </submittedName>
</protein>
<dbReference type="AlphaFoldDB" id="A0A1M7U3H7"/>
<dbReference type="SUPFAM" id="SSF159006">
    <property type="entry name" value="YopX-like"/>
    <property type="match status" value="1"/>
</dbReference>
<evidence type="ECO:0000313" key="2">
    <source>
        <dbReference type="EMBL" id="SHN77420.1"/>
    </source>
</evidence>
<dbReference type="RefSeq" id="WP_072773255.1">
    <property type="nucleotide sequence ID" value="NZ_FRDN01000009.1"/>
</dbReference>
<dbReference type="Proteomes" id="UP000184010">
    <property type="component" value="Unassembled WGS sequence"/>
</dbReference>
<evidence type="ECO:0000313" key="3">
    <source>
        <dbReference type="Proteomes" id="UP000184010"/>
    </source>
</evidence>
<accession>A0A1M7U3H7</accession>
<evidence type="ECO:0000259" key="1">
    <source>
        <dbReference type="Pfam" id="PF09643"/>
    </source>
</evidence>
<dbReference type="InterPro" id="IPR023385">
    <property type="entry name" value="YopX-like_C"/>
</dbReference>
<gene>
    <name evidence="2" type="ORF">SAMN02745215_02883</name>
</gene>